<evidence type="ECO:0000313" key="3">
    <source>
        <dbReference type="EMBL" id="HBC36505.1"/>
    </source>
</evidence>
<name>A0A352IYH2_9GAMM</name>
<evidence type="ECO:0000256" key="1">
    <source>
        <dbReference type="SAM" id="MobiDB-lite"/>
    </source>
</evidence>
<evidence type="ECO:0000256" key="2">
    <source>
        <dbReference type="SAM" id="SignalP"/>
    </source>
</evidence>
<evidence type="ECO:0000313" key="4">
    <source>
        <dbReference type="Proteomes" id="UP000263489"/>
    </source>
</evidence>
<dbReference type="EMBL" id="DNNA01000302">
    <property type="protein sequence ID" value="HBC36505.1"/>
    <property type="molecule type" value="Genomic_DNA"/>
</dbReference>
<feature type="chain" id="PRO_5016668943" evidence="2">
    <location>
        <begin position="24"/>
        <end position="64"/>
    </location>
</feature>
<reference evidence="3 4" key="1">
    <citation type="journal article" date="2018" name="Nat. Biotechnol.">
        <title>A standardized bacterial taxonomy based on genome phylogeny substantially revises the tree of life.</title>
        <authorList>
            <person name="Parks D.H."/>
            <person name="Chuvochina M."/>
            <person name="Waite D.W."/>
            <person name="Rinke C."/>
            <person name="Skarshewski A."/>
            <person name="Chaumeil P.A."/>
            <person name="Hugenholtz P."/>
        </authorList>
    </citation>
    <scope>NUCLEOTIDE SEQUENCE [LARGE SCALE GENOMIC DNA]</scope>
    <source>
        <strain evidence="3">UBA9380</strain>
    </source>
</reference>
<protein>
    <submittedName>
        <fullName evidence="3">Uncharacterized protein</fullName>
    </submittedName>
</protein>
<feature type="compositionally biased region" description="Basic and acidic residues" evidence="1">
    <location>
        <begin position="51"/>
        <end position="64"/>
    </location>
</feature>
<sequence length="64" mass="7046">MMKNWTYALAIVFAGLFSGTALAETSPEDSSVESLKQETRELGEALQEYGSDQKEQAEDSINKT</sequence>
<comment type="caution">
    <text evidence="3">The sequence shown here is derived from an EMBL/GenBank/DDBJ whole genome shotgun (WGS) entry which is preliminary data.</text>
</comment>
<keyword evidence="2" id="KW-0732">Signal</keyword>
<accession>A0A352IYH2</accession>
<feature type="region of interest" description="Disordered" evidence="1">
    <location>
        <begin position="25"/>
        <end position="64"/>
    </location>
</feature>
<proteinExistence type="predicted"/>
<feature type="non-terminal residue" evidence="3">
    <location>
        <position position="64"/>
    </location>
</feature>
<gene>
    <name evidence="3" type="ORF">DC045_19800</name>
</gene>
<feature type="signal peptide" evidence="2">
    <location>
        <begin position="1"/>
        <end position="23"/>
    </location>
</feature>
<dbReference type="AlphaFoldDB" id="A0A352IYH2"/>
<organism evidence="3 4">
    <name type="scientific">Marinobacter adhaerens</name>
    <dbReference type="NCBI Taxonomy" id="1033846"/>
    <lineage>
        <taxon>Bacteria</taxon>
        <taxon>Pseudomonadati</taxon>
        <taxon>Pseudomonadota</taxon>
        <taxon>Gammaproteobacteria</taxon>
        <taxon>Pseudomonadales</taxon>
        <taxon>Marinobacteraceae</taxon>
        <taxon>Marinobacter</taxon>
    </lineage>
</organism>
<dbReference type="Proteomes" id="UP000263489">
    <property type="component" value="Unassembled WGS sequence"/>
</dbReference>